<evidence type="ECO:0000256" key="2">
    <source>
        <dbReference type="ARBA" id="ARBA00004123"/>
    </source>
</evidence>
<evidence type="ECO:0000256" key="10">
    <source>
        <dbReference type="ARBA" id="ARBA00023204"/>
    </source>
</evidence>
<feature type="compositionally biased region" description="Polar residues" evidence="13">
    <location>
        <begin position="1290"/>
        <end position="1306"/>
    </location>
</feature>
<feature type="compositionally biased region" description="Basic and acidic residues" evidence="13">
    <location>
        <begin position="951"/>
        <end position="971"/>
    </location>
</feature>
<dbReference type="GO" id="GO:0005634">
    <property type="term" value="C:nucleus"/>
    <property type="evidence" value="ECO:0007669"/>
    <property type="project" value="UniProtKB-SubCell"/>
</dbReference>
<organism evidence="16 17">
    <name type="scientific">Dissophora globulifera</name>
    <dbReference type="NCBI Taxonomy" id="979702"/>
    <lineage>
        <taxon>Eukaryota</taxon>
        <taxon>Fungi</taxon>
        <taxon>Fungi incertae sedis</taxon>
        <taxon>Mucoromycota</taxon>
        <taxon>Mortierellomycotina</taxon>
        <taxon>Mortierellomycetes</taxon>
        <taxon>Mortierellales</taxon>
        <taxon>Mortierellaceae</taxon>
        <taxon>Dissophora</taxon>
    </lineage>
</organism>
<evidence type="ECO:0000256" key="1">
    <source>
        <dbReference type="ARBA" id="ARBA00001946"/>
    </source>
</evidence>
<feature type="compositionally biased region" description="Acidic residues" evidence="13">
    <location>
        <begin position="1351"/>
        <end position="1368"/>
    </location>
</feature>
<feature type="compositionally biased region" description="Basic and acidic residues" evidence="13">
    <location>
        <begin position="127"/>
        <end position="146"/>
    </location>
</feature>
<keyword evidence="6" id="KW-0255">Endonuclease</keyword>
<dbReference type="InterPro" id="IPR006084">
    <property type="entry name" value="XPG/Rad2"/>
</dbReference>
<feature type="region of interest" description="Disordered" evidence="13">
    <location>
        <begin position="942"/>
        <end position="984"/>
    </location>
</feature>
<dbReference type="InterPro" id="IPR036279">
    <property type="entry name" value="5-3_exonuclease_C_sf"/>
</dbReference>
<proteinExistence type="inferred from homology"/>
<feature type="region of interest" description="Disordered" evidence="13">
    <location>
        <begin position="539"/>
        <end position="571"/>
    </location>
</feature>
<dbReference type="GO" id="GO:0003697">
    <property type="term" value="F:single-stranded DNA binding"/>
    <property type="evidence" value="ECO:0007669"/>
    <property type="project" value="InterPro"/>
</dbReference>
<feature type="compositionally biased region" description="Low complexity" evidence="13">
    <location>
        <begin position="1378"/>
        <end position="1391"/>
    </location>
</feature>
<dbReference type="Proteomes" id="UP000738325">
    <property type="component" value="Unassembled WGS sequence"/>
</dbReference>
<feature type="domain" description="XPG-I" evidence="14">
    <location>
        <begin position="1021"/>
        <end position="1090"/>
    </location>
</feature>
<keyword evidence="11" id="KW-0539">Nucleus</keyword>
<dbReference type="SUPFAM" id="SSF88723">
    <property type="entry name" value="PIN domain-like"/>
    <property type="match status" value="1"/>
</dbReference>
<keyword evidence="5" id="KW-0479">Metal-binding</keyword>
<comment type="caution">
    <text evidence="16">The sequence shown here is derived from an EMBL/GenBank/DDBJ whole genome shotgun (WGS) entry which is preliminary data.</text>
</comment>
<keyword evidence="10" id="KW-0234">DNA repair</keyword>
<feature type="region of interest" description="Disordered" evidence="13">
    <location>
        <begin position="778"/>
        <end position="798"/>
    </location>
</feature>
<dbReference type="SUPFAM" id="SSF47807">
    <property type="entry name" value="5' to 3' exonuclease, C-terminal subdomain"/>
    <property type="match status" value="1"/>
</dbReference>
<evidence type="ECO:0000256" key="12">
    <source>
        <dbReference type="ARBA" id="ARBA00038112"/>
    </source>
</evidence>
<dbReference type="PROSITE" id="PS00842">
    <property type="entry name" value="XPG_2"/>
    <property type="match status" value="1"/>
</dbReference>
<feature type="compositionally biased region" description="Acidic residues" evidence="13">
    <location>
        <begin position="906"/>
        <end position="925"/>
    </location>
</feature>
<feature type="compositionally biased region" description="Low complexity" evidence="13">
    <location>
        <begin position="1307"/>
        <end position="1317"/>
    </location>
</feature>
<dbReference type="InterPro" id="IPR006086">
    <property type="entry name" value="XPG-I_dom"/>
</dbReference>
<dbReference type="InterPro" id="IPR001044">
    <property type="entry name" value="XPG/Rad2_eukaryotes"/>
</dbReference>
<evidence type="ECO:0000256" key="8">
    <source>
        <dbReference type="ARBA" id="ARBA00022801"/>
    </source>
</evidence>
<dbReference type="InterPro" id="IPR008918">
    <property type="entry name" value="HhH2"/>
</dbReference>
<dbReference type="SMART" id="SM00485">
    <property type="entry name" value="XPGN"/>
    <property type="match status" value="1"/>
</dbReference>
<evidence type="ECO:0000256" key="4">
    <source>
        <dbReference type="ARBA" id="ARBA00022722"/>
    </source>
</evidence>
<dbReference type="FunFam" id="1.10.150.20:FF:000030">
    <property type="entry name" value="Flap endonuclease GEN-like 1"/>
    <property type="match status" value="1"/>
</dbReference>
<reference evidence="16" key="1">
    <citation type="journal article" date="2020" name="Fungal Divers.">
        <title>Resolving the Mortierellaceae phylogeny through synthesis of multi-gene phylogenetics and phylogenomics.</title>
        <authorList>
            <person name="Vandepol N."/>
            <person name="Liber J."/>
            <person name="Desiro A."/>
            <person name="Na H."/>
            <person name="Kennedy M."/>
            <person name="Barry K."/>
            <person name="Grigoriev I.V."/>
            <person name="Miller A.N."/>
            <person name="O'Donnell K."/>
            <person name="Stajich J.E."/>
            <person name="Bonito G."/>
        </authorList>
    </citation>
    <scope>NUCLEOTIDE SEQUENCE</scope>
    <source>
        <strain evidence="16">REB-010B</strain>
    </source>
</reference>
<dbReference type="CDD" id="cd09868">
    <property type="entry name" value="PIN_XPG_RAD2"/>
    <property type="match status" value="2"/>
</dbReference>
<dbReference type="PANTHER" id="PTHR16171">
    <property type="entry name" value="DNA REPAIR PROTEIN COMPLEMENTING XP-G CELLS-RELATED"/>
    <property type="match status" value="1"/>
</dbReference>
<dbReference type="Gene3D" id="1.10.150.20">
    <property type="entry name" value="5' to 3' exonuclease, C-terminal subdomain"/>
    <property type="match status" value="1"/>
</dbReference>
<feature type="compositionally biased region" description="Polar residues" evidence="13">
    <location>
        <begin position="1509"/>
        <end position="1529"/>
    </location>
</feature>
<keyword evidence="4" id="KW-0540">Nuclease</keyword>
<protein>
    <submittedName>
        <fullName evidence="16">DNA repair protein rad2</fullName>
    </submittedName>
</protein>
<comment type="subcellular location">
    <subcellularLocation>
        <location evidence="2">Nucleus</location>
    </subcellularLocation>
</comment>
<evidence type="ECO:0000259" key="14">
    <source>
        <dbReference type="SMART" id="SM00484"/>
    </source>
</evidence>
<dbReference type="CDD" id="cd09904">
    <property type="entry name" value="H3TH_XPG"/>
    <property type="match status" value="1"/>
</dbReference>
<gene>
    <name evidence="16" type="primary">RAD2</name>
    <name evidence="16" type="ORF">BGZ99_005382</name>
</gene>
<feature type="compositionally biased region" description="Polar residues" evidence="13">
    <location>
        <begin position="398"/>
        <end position="408"/>
    </location>
</feature>
<dbReference type="OrthoDB" id="31113at2759"/>
<sequence>MGVKGLWELLHPVARPIKLETLANKHLAIDASIWLHQFLRGMRDKEGQVIGNAHIIGFFRRICKLLYYNVKPIFVFDGGTPALKRLTIQERRKRKKQDANMVKRTAEKLLAAQLRLRALELRKAGRKKKEQEKLDQEGGVVHDSEANPKYLSEIDQDDKSSLATGELSAEQLKNEAGIGSQAKRIKDRYLLPPMEVDFDTLSKIRSNDERFGYQAEDEVSKFLDEFKTEGGVANIDSDVFKALPSEVQYEILHDIRLRSRVTSYERVQEMVRLSNTPMDFSKLQVQGVMRRNIVTHKLLSVNQAVSKMDEVAKPGRIASQRNRQYILIKNEEGGWVLGGKKPTTGTTIDKPVQLDSDEEREAKVKDEDEENWVSDDDDDDDTEFEEVKIPQAAPIPTSPSTLRSQAQIKETPVRPLQPHVAARIDDSNSLINHLEAYVDEDESIEKVMAKFAEMENGAARKANANGKEKNGVHLIGEQDVIHVQDGARQHLAKAGLRLKDDAQWTETISDGEELASLETLHSDNTLDFDDLEDMIEDEETGEIVSRHDYNKRHRQDESNDTGRALSTEQESQLDPAAFHNYWTGYTPDSFKERHHDYEWMIRDAIYDWDKDRIETEIHSATRKLEKSSVNDTDGVKALGFWNSFLTAVLARQLAQGAINDIKHVTDTSLGEKQGANVTKERKSRLSQAILLDDDEDDDSHAHMEEITAADFLLSQQGSGSPITGVVSQDIVAPISAPKTVVELTDVTKSLQGASEQTEKFDLPHRPILDFSSSILKRKTPSAAVEPTSERITAEMTSTLDLASTNDSTLSTAKSTLIQDVPLFDSSSLPNLSDAAPSDSGVGSLPSGPDSESESDMEPISRRSSEPLVTGKDTATLSGDVVISDEDKLAVLDKDIAATEAGLLLDVAEDEEDDEDNDEAHEADLENEEQDFTNLFPDMANLPGAILNPKEPSPRAETSETRLHLSPEERQAQEQQDVQRMVDESRKLESEIKDLQDQHRKHQRNADDLTEGMVAETQVLLRLFGIPYLVAPMEAEAQCADLQLRGVVDGILTEDSDVFLFGGARVFKNMFREEKFVECYLMSDVERDLGVGRERLVALAYLLGSDYTTGIKGVGLITAMEIIRLFPKLENFARWWRGEQHKSDGDKSINGENNDSGLTEQELDSMDEVALEKLAKQCKKIHLPSSFPDPHIGEAYIRPLVDDDPTKFQWGIPDLDGLRDFLRRSLDWDRGEVDRVLLPIIRQMSSAQLATQTTLDTFFDNSVGMGSFNAPIRKNLHKSARLRKVVDGLTRQRSGNAGSQSDTPSEDQTQNNSGNTKTSNKKAPAKRKPTAKRAKRASKAGNGAEGMNQEIEAADDDREGEESEEGFVDELEKKKQRLSQTASKKTKTAQTKVPEAVTAAKQQLRSKNVEARLAERNRNRAAAAAAATTESEAAPGIDSPIRGRKRSNDRSGSSSSSNSSGDDHSDDEEQVDFARSHWDLFAEKQRMAQQQQQAHSSPKAKSAPTVVSGAASSLTAMVSATNSARYGTSFRNKETGGSKKTSLTSPSKKTRRVQ</sequence>
<evidence type="ECO:0000256" key="11">
    <source>
        <dbReference type="ARBA" id="ARBA00023242"/>
    </source>
</evidence>
<evidence type="ECO:0000313" key="16">
    <source>
        <dbReference type="EMBL" id="KAG0318890.1"/>
    </source>
</evidence>
<evidence type="ECO:0000256" key="3">
    <source>
        <dbReference type="ARBA" id="ARBA00005283"/>
    </source>
</evidence>
<name>A0A9P6RG74_9FUNG</name>
<feature type="region of interest" description="Disordered" evidence="13">
    <location>
        <begin position="338"/>
        <end position="411"/>
    </location>
</feature>
<feature type="region of interest" description="Disordered" evidence="13">
    <location>
        <begin position="905"/>
        <end position="925"/>
    </location>
</feature>
<dbReference type="InterPro" id="IPR006085">
    <property type="entry name" value="XPG_DNA_repair_N"/>
</dbReference>
<dbReference type="PRINTS" id="PR00066">
    <property type="entry name" value="XRODRMPGMNTG"/>
</dbReference>
<dbReference type="PRINTS" id="PR00853">
    <property type="entry name" value="XPGRADSUPER"/>
</dbReference>
<feature type="compositionally biased region" description="Basic residues" evidence="13">
    <location>
        <begin position="1318"/>
        <end position="1337"/>
    </location>
</feature>
<dbReference type="PROSITE" id="PS00841">
    <property type="entry name" value="XPG_1"/>
    <property type="match status" value="1"/>
</dbReference>
<feature type="compositionally biased region" description="Basic and acidic residues" evidence="13">
    <location>
        <begin position="1471"/>
        <end position="1485"/>
    </location>
</feature>
<evidence type="ECO:0000313" key="17">
    <source>
        <dbReference type="Proteomes" id="UP000738325"/>
    </source>
</evidence>
<dbReference type="GO" id="GO:0046872">
    <property type="term" value="F:metal ion binding"/>
    <property type="evidence" value="ECO:0007669"/>
    <property type="project" value="UniProtKB-KW"/>
</dbReference>
<dbReference type="GO" id="GO:0048256">
    <property type="term" value="F:flap endonuclease activity"/>
    <property type="evidence" value="ECO:0007669"/>
    <property type="project" value="UniProtKB-ARBA"/>
</dbReference>
<dbReference type="GO" id="GO:0006289">
    <property type="term" value="P:nucleotide-excision repair"/>
    <property type="evidence" value="ECO:0007669"/>
    <property type="project" value="InterPro"/>
</dbReference>
<accession>A0A9P6RG74</accession>
<dbReference type="EMBL" id="JAAAIP010000347">
    <property type="protein sequence ID" value="KAG0318890.1"/>
    <property type="molecule type" value="Genomic_DNA"/>
</dbReference>
<dbReference type="InterPro" id="IPR019974">
    <property type="entry name" value="XPG_CS"/>
</dbReference>
<evidence type="ECO:0000256" key="5">
    <source>
        <dbReference type="ARBA" id="ARBA00022723"/>
    </source>
</evidence>
<feature type="compositionally biased region" description="Basic and acidic residues" evidence="13">
    <location>
        <begin position="1406"/>
        <end position="1417"/>
    </location>
</feature>
<evidence type="ECO:0000256" key="13">
    <source>
        <dbReference type="SAM" id="MobiDB-lite"/>
    </source>
</evidence>
<feature type="region of interest" description="Disordered" evidence="13">
    <location>
        <begin position="127"/>
        <end position="156"/>
    </location>
</feature>
<keyword evidence="8" id="KW-0378">Hydrolase</keyword>
<comment type="similarity">
    <text evidence="12">Belongs to the XPG/RAD2 endonuclease family. GEN subfamily.</text>
</comment>
<evidence type="ECO:0000256" key="6">
    <source>
        <dbReference type="ARBA" id="ARBA00022759"/>
    </source>
</evidence>
<feature type="compositionally biased region" description="Low complexity" evidence="13">
    <location>
        <begin position="1449"/>
        <end position="1459"/>
    </location>
</feature>
<dbReference type="Pfam" id="PF00867">
    <property type="entry name" value="XPG_I"/>
    <property type="match status" value="1"/>
</dbReference>
<feature type="region of interest" description="Disordered" evidence="13">
    <location>
        <begin position="1288"/>
        <end position="1553"/>
    </location>
</feature>
<evidence type="ECO:0000256" key="9">
    <source>
        <dbReference type="ARBA" id="ARBA00022842"/>
    </source>
</evidence>
<keyword evidence="17" id="KW-1185">Reference proteome</keyword>
<dbReference type="Pfam" id="PF00752">
    <property type="entry name" value="XPG_N"/>
    <property type="match status" value="1"/>
</dbReference>
<keyword evidence="9" id="KW-0460">Magnesium</keyword>
<evidence type="ECO:0000259" key="15">
    <source>
        <dbReference type="SMART" id="SM00485"/>
    </source>
</evidence>
<comment type="cofactor">
    <cofactor evidence="1">
        <name>Mg(2+)</name>
        <dbReference type="ChEBI" id="CHEBI:18420"/>
    </cofactor>
</comment>
<dbReference type="SMART" id="SM00484">
    <property type="entry name" value="XPGI"/>
    <property type="match status" value="1"/>
</dbReference>
<comment type="similarity">
    <text evidence="3">Belongs to the XPG/RAD2 endonuclease family. XPG subfamily.</text>
</comment>
<feature type="compositionally biased region" description="Low complexity" evidence="13">
    <location>
        <begin position="1537"/>
        <end position="1546"/>
    </location>
</feature>
<feature type="compositionally biased region" description="Low complexity" evidence="13">
    <location>
        <begin position="1419"/>
        <end position="1433"/>
    </location>
</feature>
<evidence type="ECO:0000256" key="7">
    <source>
        <dbReference type="ARBA" id="ARBA00022763"/>
    </source>
</evidence>
<dbReference type="PANTHER" id="PTHR16171:SF7">
    <property type="entry name" value="DNA REPAIR PROTEIN RAD2"/>
    <property type="match status" value="1"/>
</dbReference>
<feature type="domain" description="XPG N-terminal" evidence="15">
    <location>
        <begin position="1"/>
        <end position="98"/>
    </location>
</feature>
<dbReference type="SMART" id="SM00279">
    <property type="entry name" value="HhH2"/>
    <property type="match status" value="1"/>
</dbReference>
<feature type="region of interest" description="Disordered" evidence="13">
    <location>
        <begin position="828"/>
        <end position="871"/>
    </location>
</feature>
<feature type="compositionally biased region" description="Acidic residues" evidence="13">
    <location>
        <begin position="367"/>
        <end position="384"/>
    </location>
</feature>
<dbReference type="InterPro" id="IPR029060">
    <property type="entry name" value="PIN-like_dom_sf"/>
</dbReference>
<keyword evidence="7" id="KW-0227">DNA damage</keyword>
<dbReference type="Gene3D" id="3.40.50.1010">
    <property type="entry name" value="5'-nuclease"/>
    <property type="match status" value="2"/>
</dbReference>
<feature type="compositionally biased region" description="Low complexity" evidence="13">
    <location>
        <begin position="1486"/>
        <end position="1502"/>
    </location>
</feature>